<dbReference type="InterPro" id="IPR000898">
    <property type="entry name" value="Indolamine_dOase"/>
</dbReference>
<dbReference type="GO" id="GO:0004833">
    <property type="term" value="F:L-tryptophan 2,3-dioxygenase activity"/>
    <property type="evidence" value="ECO:0007669"/>
    <property type="project" value="TreeGrafter"/>
</dbReference>
<dbReference type="EMBL" id="MRZV01000026">
    <property type="protein sequence ID" value="PIK61731.1"/>
    <property type="molecule type" value="Genomic_DNA"/>
</dbReference>
<name>A0A2G8LNA3_STIJA</name>
<keyword evidence="5" id="KW-1185">Reference proteome</keyword>
<evidence type="ECO:0000313" key="5">
    <source>
        <dbReference type="Proteomes" id="UP000230750"/>
    </source>
</evidence>
<comment type="similarity">
    <text evidence="1">Belongs to the indoleamine 2,3-dioxygenase family.</text>
</comment>
<dbReference type="InterPro" id="IPR037217">
    <property type="entry name" value="Trp/Indoleamine_2_3_dOase-like"/>
</dbReference>
<reference evidence="4 5" key="1">
    <citation type="journal article" date="2017" name="PLoS Biol.">
        <title>The sea cucumber genome provides insights into morphological evolution and visceral regeneration.</title>
        <authorList>
            <person name="Zhang X."/>
            <person name="Sun L."/>
            <person name="Yuan J."/>
            <person name="Sun Y."/>
            <person name="Gao Y."/>
            <person name="Zhang L."/>
            <person name="Li S."/>
            <person name="Dai H."/>
            <person name="Hamel J.F."/>
            <person name="Liu C."/>
            <person name="Yu Y."/>
            <person name="Liu S."/>
            <person name="Lin W."/>
            <person name="Guo K."/>
            <person name="Jin S."/>
            <person name="Xu P."/>
            <person name="Storey K.B."/>
            <person name="Huan P."/>
            <person name="Zhang T."/>
            <person name="Zhou Y."/>
            <person name="Zhang J."/>
            <person name="Lin C."/>
            <person name="Li X."/>
            <person name="Xing L."/>
            <person name="Huo D."/>
            <person name="Sun M."/>
            <person name="Wang L."/>
            <person name="Mercier A."/>
            <person name="Li F."/>
            <person name="Yang H."/>
            <person name="Xiang J."/>
        </authorList>
    </citation>
    <scope>NUCLEOTIDE SEQUENCE [LARGE SCALE GENOMIC DNA]</scope>
    <source>
        <strain evidence="4">Shaxun</strain>
        <tissue evidence="4">Muscle</tissue>
    </source>
</reference>
<keyword evidence="3" id="KW-0408">Iron</keyword>
<dbReference type="AlphaFoldDB" id="A0A2G8LNA3"/>
<dbReference type="OrthoDB" id="10262710at2759"/>
<keyword evidence="4" id="KW-0560">Oxidoreductase</keyword>
<gene>
    <name evidence="4" type="ORF">BSL78_01361</name>
</gene>
<keyword evidence="4" id="KW-0223">Dioxygenase</keyword>
<dbReference type="SUPFAM" id="SSF140959">
    <property type="entry name" value="Indolic compounds 2,3-dioxygenase-like"/>
    <property type="match status" value="1"/>
</dbReference>
<proteinExistence type="inferred from homology"/>
<dbReference type="GO" id="GO:0046872">
    <property type="term" value="F:metal ion binding"/>
    <property type="evidence" value="ECO:0007669"/>
    <property type="project" value="UniProtKB-KW"/>
</dbReference>
<evidence type="ECO:0000256" key="1">
    <source>
        <dbReference type="ARBA" id="ARBA00007119"/>
    </source>
</evidence>
<sequence length="235" mass="26842">MQTVMKRDTLLSLAGPEMSIAVSFIHCAVGIDDSSHSFQSFHRFHKGVCIYVSIMTSFSDVESLKTRFDISEEFGFAAEYPLSELPEYFKPWTDIAHQLKQLIDEKKLRDEVHKLPLLDHNKLKSKAEWEAAHLFLAYISQGYVWQDGEEGIPEILPKCLAVPFHAASQHLQIPANYNQFNSVLVNWRLRDPQKPFQLEYEADVFSITLPPKIIIVLVGAVVITHLQSHRSILVP</sequence>
<organism evidence="4 5">
    <name type="scientific">Stichopus japonicus</name>
    <name type="common">Sea cucumber</name>
    <dbReference type="NCBI Taxonomy" id="307972"/>
    <lineage>
        <taxon>Eukaryota</taxon>
        <taxon>Metazoa</taxon>
        <taxon>Echinodermata</taxon>
        <taxon>Eleutherozoa</taxon>
        <taxon>Echinozoa</taxon>
        <taxon>Holothuroidea</taxon>
        <taxon>Aspidochirotacea</taxon>
        <taxon>Aspidochirotida</taxon>
        <taxon>Stichopodidae</taxon>
        <taxon>Apostichopus</taxon>
    </lineage>
</organism>
<evidence type="ECO:0000256" key="3">
    <source>
        <dbReference type="ARBA" id="ARBA00023004"/>
    </source>
</evidence>
<evidence type="ECO:0000313" key="4">
    <source>
        <dbReference type="EMBL" id="PIK61731.1"/>
    </source>
</evidence>
<dbReference type="GO" id="GO:0005737">
    <property type="term" value="C:cytoplasm"/>
    <property type="evidence" value="ECO:0007669"/>
    <property type="project" value="TreeGrafter"/>
</dbReference>
<protein>
    <submittedName>
        <fullName evidence="4">Putative indoleamine 2,3-dioxygenase 2</fullName>
    </submittedName>
</protein>
<accession>A0A2G8LNA3</accession>
<dbReference type="PANTHER" id="PTHR28657:SF5">
    <property type="entry name" value="INDOLEAMINE 2,3-DIOXYGENASE"/>
    <property type="match status" value="1"/>
</dbReference>
<keyword evidence="2" id="KW-0479">Metal-binding</keyword>
<dbReference type="GO" id="GO:0033754">
    <property type="term" value="F:indoleamine 2,3-dioxygenase activity"/>
    <property type="evidence" value="ECO:0007669"/>
    <property type="project" value="TreeGrafter"/>
</dbReference>
<comment type="caution">
    <text evidence="4">The sequence shown here is derived from an EMBL/GenBank/DDBJ whole genome shotgun (WGS) entry which is preliminary data.</text>
</comment>
<dbReference type="PANTHER" id="PTHR28657">
    <property type="entry name" value="INDOLEAMINE 2,3-DIOXYGENASE"/>
    <property type="match status" value="1"/>
</dbReference>
<dbReference type="GO" id="GO:0034354">
    <property type="term" value="P:'de novo' NAD+ biosynthetic process from L-tryptophan"/>
    <property type="evidence" value="ECO:0007669"/>
    <property type="project" value="TreeGrafter"/>
</dbReference>
<dbReference type="GO" id="GO:0019441">
    <property type="term" value="P:L-tryptophan catabolic process to kynurenine"/>
    <property type="evidence" value="ECO:0007669"/>
    <property type="project" value="InterPro"/>
</dbReference>
<dbReference type="Pfam" id="PF01231">
    <property type="entry name" value="IDO"/>
    <property type="match status" value="1"/>
</dbReference>
<evidence type="ECO:0000256" key="2">
    <source>
        <dbReference type="ARBA" id="ARBA00022723"/>
    </source>
</evidence>
<dbReference type="STRING" id="307972.A0A2G8LNA3"/>
<dbReference type="Proteomes" id="UP000230750">
    <property type="component" value="Unassembled WGS sequence"/>
</dbReference>
<dbReference type="GO" id="GO:0020037">
    <property type="term" value="F:heme binding"/>
    <property type="evidence" value="ECO:0007669"/>
    <property type="project" value="InterPro"/>
</dbReference>